<evidence type="ECO:0000313" key="2">
    <source>
        <dbReference type="Proteomes" id="UP000504634"/>
    </source>
</evidence>
<dbReference type="Gene3D" id="1.25.40.420">
    <property type="match status" value="1"/>
</dbReference>
<reference evidence="3" key="1">
    <citation type="submission" date="2025-08" db="UniProtKB">
        <authorList>
            <consortium name="RefSeq"/>
        </authorList>
    </citation>
    <scope>IDENTIFICATION</scope>
    <source>
        <strain evidence="3">11010-0011.00</strain>
        <tissue evidence="3">Whole body</tissue>
    </source>
</reference>
<dbReference type="InterPro" id="IPR011333">
    <property type="entry name" value="SKP1/BTB/POZ_sf"/>
</dbReference>
<dbReference type="InterPro" id="IPR011705">
    <property type="entry name" value="BACK"/>
</dbReference>
<evidence type="ECO:0000259" key="1">
    <source>
        <dbReference type="SMART" id="SM00875"/>
    </source>
</evidence>
<dbReference type="Pfam" id="PF07707">
    <property type="entry name" value="BACK"/>
    <property type="match status" value="1"/>
</dbReference>
<dbReference type="PANTHER" id="PTHR22667">
    <property type="entry name" value="AT01380P-RELATED"/>
    <property type="match status" value="1"/>
</dbReference>
<accession>A0A6J2TVJ1</accession>
<proteinExistence type="predicted"/>
<evidence type="ECO:0000313" key="3">
    <source>
        <dbReference type="RefSeq" id="XP_030378922.1"/>
    </source>
</evidence>
<gene>
    <name evidence="3" type="primary">LOC115627407</name>
</gene>
<protein>
    <submittedName>
        <fullName evidence="3">Uncharacterized protein LOC115627407</fullName>
    </submittedName>
</protein>
<name>A0A6J2TVJ1_DROLE</name>
<dbReference type="SUPFAM" id="SSF54695">
    <property type="entry name" value="POZ domain"/>
    <property type="match status" value="1"/>
</dbReference>
<dbReference type="InterPro" id="IPR031750">
    <property type="entry name" value="DUF4734"/>
</dbReference>
<dbReference type="RefSeq" id="XP_030378922.1">
    <property type="nucleotide sequence ID" value="XM_030523062.1"/>
</dbReference>
<dbReference type="SMART" id="SM00875">
    <property type="entry name" value="BACK"/>
    <property type="match status" value="1"/>
</dbReference>
<organism evidence="2 3">
    <name type="scientific">Drosophila lebanonensis</name>
    <name type="common">Fruit fly</name>
    <name type="synonym">Scaptodrosophila lebanonensis</name>
    <dbReference type="NCBI Taxonomy" id="7225"/>
    <lineage>
        <taxon>Eukaryota</taxon>
        <taxon>Metazoa</taxon>
        <taxon>Ecdysozoa</taxon>
        <taxon>Arthropoda</taxon>
        <taxon>Hexapoda</taxon>
        <taxon>Insecta</taxon>
        <taxon>Pterygota</taxon>
        <taxon>Neoptera</taxon>
        <taxon>Endopterygota</taxon>
        <taxon>Diptera</taxon>
        <taxon>Brachycera</taxon>
        <taxon>Muscomorpha</taxon>
        <taxon>Ephydroidea</taxon>
        <taxon>Drosophilidae</taxon>
        <taxon>Scaptodrosophila</taxon>
    </lineage>
</organism>
<dbReference type="Proteomes" id="UP000504634">
    <property type="component" value="Unplaced"/>
</dbReference>
<keyword evidence="2" id="KW-1185">Reference proteome</keyword>
<feature type="domain" description="BACK" evidence="1">
    <location>
        <begin position="157"/>
        <end position="255"/>
    </location>
</feature>
<sequence>MTPIKAAIFSELMSNLNNADTAAAVWAAPQNSPNGYYNHGKSRMNSDAMKKKPADCTVIIGGSYFSCNLEVLQLHCDYFDHGRPGMAFGLPECKVSGEAFFTAYSWMMQPSTIVRPDQIVPLYFVAKYLRIDELLKQYRTIFKSASVMREEIGFHVFLGHRKWNVVLSHHVSLKNVQKYYLTLIGRPEFYELYGSDIIALLSSNSICVNSELEVLLSAIIWLLHHWKNHHEWLDSILKCVHFNLIPREALCHFVQHPSGKELNHITAHPLFLNHLADTHTNSNYNIHYGSQRSWIYDPHSSYHHDSHCVHRNYFTFEQFSIYQTELRTVSKLHWYSRQMLNPYKRSCRNLGCQREMFTKHKQRTYDKRYQ</sequence>
<dbReference type="OrthoDB" id="6350321at2759"/>
<dbReference type="GeneID" id="115627407"/>
<dbReference type="AlphaFoldDB" id="A0A6J2TVJ1"/>
<dbReference type="PANTHER" id="PTHR22667:SF0">
    <property type="entry name" value="AT01380P-RELATED"/>
    <property type="match status" value="1"/>
</dbReference>
<dbReference type="Pfam" id="PF15881">
    <property type="entry name" value="DUF4734"/>
    <property type="match status" value="1"/>
</dbReference>